<keyword evidence="4" id="KW-1185">Reference proteome</keyword>
<reference evidence="3 4" key="1">
    <citation type="submission" date="2020-07" db="EMBL/GenBank/DDBJ databases">
        <title>Draft genome and description of Aeromicrobium phoceense strain Marseille-Q0843 isolated from healthy skin swab.</title>
        <authorList>
            <person name="Boxberger M."/>
            <person name="La Scola B."/>
        </authorList>
    </citation>
    <scope>NUCLEOTIDE SEQUENCE [LARGE SCALE GENOMIC DNA]</scope>
    <source>
        <strain evidence="3 4">Marseille-Q0843</strain>
    </source>
</reference>
<gene>
    <name evidence="3" type="ORF">H1W00_04070</name>
</gene>
<evidence type="ECO:0000313" key="4">
    <source>
        <dbReference type="Proteomes" id="UP000550354"/>
    </source>
</evidence>
<dbReference type="EMBL" id="JACEOG010000001">
    <property type="protein sequence ID" value="MBA4607645.1"/>
    <property type="molecule type" value="Genomic_DNA"/>
</dbReference>
<dbReference type="RefSeq" id="WP_181753838.1">
    <property type="nucleotide sequence ID" value="NZ_JACEOG010000001.1"/>
</dbReference>
<evidence type="ECO:0000313" key="3">
    <source>
        <dbReference type="EMBL" id="MBA4607645.1"/>
    </source>
</evidence>
<accession>A0A838XAR3</accession>
<dbReference type="AlphaFoldDB" id="A0A838XAR3"/>
<organism evidence="3 4">
    <name type="scientific">Aeromicrobium phoceense</name>
    <dbReference type="NCBI Taxonomy" id="2754045"/>
    <lineage>
        <taxon>Bacteria</taxon>
        <taxon>Bacillati</taxon>
        <taxon>Actinomycetota</taxon>
        <taxon>Actinomycetes</taxon>
        <taxon>Propionibacteriales</taxon>
        <taxon>Nocardioidaceae</taxon>
        <taxon>Aeromicrobium</taxon>
    </lineage>
</organism>
<feature type="signal peptide" evidence="2">
    <location>
        <begin position="1"/>
        <end position="17"/>
    </location>
</feature>
<comment type="caution">
    <text evidence="3">The sequence shown here is derived from an EMBL/GenBank/DDBJ whole genome shotgun (WGS) entry which is preliminary data.</text>
</comment>
<proteinExistence type="predicted"/>
<evidence type="ECO:0000256" key="1">
    <source>
        <dbReference type="SAM" id="MobiDB-lite"/>
    </source>
</evidence>
<dbReference type="Proteomes" id="UP000550354">
    <property type="component" value="Unassembled WGS sequence"/>
</dbReference>
<evidence type="ECO:0000256" key="2">
    <source>
        <dbReference type="SAM" id="SignalP"/>
    </source>
</evidence>
<dbReference type="PROSITE" id="PS51257">
    <property type="entry name" value="PROKAR_LIPOPROTEIN"/>
    <property type="match status" value="1"/>
</dbReference>
<keyword evidence="2" id="KW-0732">Signal</keyword>
<feature type="chain" id="PRO_5039280433" description="PknH-like extracellular domain-containing protein" evidence="2">
    <location>
        <begin position="18"/>
        <end position="233"/>
    </location>
</feature>
<sequence>MKSVVLALVVSSALVLAGCGPSGPGVDPDEYGAVVEEAPSELLTEVQIQKALLTVNDLPDGWSFNSDFEGGGEDDSRTTSEDPGCEEFTAGLTNTDGTLTAGEAEVTFSKSEYGPFLTQTIRSKGGDDAVKSMKSFKSALKGCDFYTMIDGAGGVRTDYVISDLPFPDLGDDTVALTMRATTEGQTIDLPMAIVRVDHTLVMLATFQLGGGTGTQEFEAVARTAVKKVKKASA</sequence>
<protein>
    <recommendedName>
        <fullName evidence="5">PknH-like extracellular domain-containing protein</fullName>
    </recommendedName>
</protein>
<evidence type="ECO:0008006" key="5">
    <source>
        <dbReference type="Google" id="ProtNLM"/>
    </source>
</evidence>
<name>A0A838XAR3_9ACTN</name>
<feature type="region of interest" description="Disordered" evidence="1">
    <location>
        <begin position="64"/>
        <end position="83"/>
    </location>
</feature>